<protein>
    <submittedName>
        <fullName evidence="2">Uncharacterized protein</fullName>
    </submittedName>
</protein>
<gene>
    <name evidence="2" type="ORF">ACJ72_08376</name>
</gene>
<accession>A0A1B7NL21</accession>
<evidence type="ECO:0000313" key="3">
    <source>
        <dbReference type="Proteomes" id="UP000091918"/>
    </source>
</evidence>
<dbReference type="OrthoDB" id="1746530at2759"/>
<reference evidence="2 3" key="1">
    <citation type="submission" date="2015-07" db="EMBL/GenBank/DDBJ databases">
        <title>Emmonsia species relationships and genome sequence.</title>
        <authorList>
            <person name="Cuomo C.A."/>
            <person name="Schwartz I.S."/>
            <person name="Kenyon C."/>
            <person name="de Hoog G.S."/>
            <person name="Govender N.P."/>
            <person name="Botha A."/>
            <person name="Moreno L."/>
            <person name="de Vries M."/>
            <person name="Munoz J.F."/>
            <person name="Stielow J.B."/>
        </authorList>
    </citation>
    <scope>NUCLEOTIDE SEQUENCE [LARGE SCALE GENOMIC DNA]</scope>
    <source>
        <strain evidence="2 3">CBS 136260</strain>
    </source>
</reference>
<sequence length="113" mass="11114">MHVGVILPLTSVDSGAGEDGAAVVQGTTVDEMDVDGEAGGEQEGVEGGAEEGGGGGIDEEADYGALALLDTVIEDREERLSSEDVGEILRVVRETLGGKGKGGRSASGAVGGG</sequence>
<keyword evidence="3" id="KW-1185">Reference proteome</keyword>
<feature type="region of interest" description="Disordered" evidence="1">
    <location>
        <begin position="33"/>
        <end position="59"/>
    </location>
</feature>
<dbReference type="Proteomes" id="UP000091918">
    <property type="component" value="Unassembled WGS sequence"/>
</dbReference>
<proteinExistence type="predicted"/>
<organism evidence="2 3">
    <name type="scientific">Emergomyces africanus</name>
    <dbReference type="NCBI Taxonomy" id="1955775"/>
    <lineage>
        <taxon>Eukaryota</taxon>
        <taxon>Fungi</taxon>
        <taxon>Dikarya</taxon>
        <taxon>Ascomycota</taxon>
        <taxon>Pezizomycotina</taxon>
        <taxon>Eurotiomycetes</taxon>
        <taxon>Eurotiomycetidae</taxon>
        <taxon>Onygenales</taxon>
        <taxon>Ajellomycetaceae</taxon>
        <taxon>Emergomyces</taxon>
    </lineage>
</organism>
<dbReference type="AlphaFoldDB" id="A0A1B7NL21"/>
<evidence type="ECO:0000313" key="2">
    <source>
        <dbReference type="EMBL" id="OAX77327.1"/>
    </source>
</evidence>
<evidence type="ECO:0000256" key="1">
    <source>
        <dbReference type="SAM" id="MobiDB-lite"/>
    </source>
</evidence>
<dbReference type="EMBL" id="LGUA01002808">
    <property type="protein sequence ID" value="OAX77327.1"/>
    <property type="molecule type" value="Genomic_DNA"/>
</dbReference>
<dbReference type="STRING" id="1658172.A0A1B7NL21"/>
<feature type="compositionally biased region" description="Acidic residues" evidence="1">
    <location>
        <begin position="33"/>
        <end position="44"/>
    </location>
</feature>
<comment type="caution">
    <text evidence="2">The sequence shown here is derived from an EMBL/GenBank/DDBJ whole genome shotgun (WGS) entry which is preliminary data.</text>
</comment>
<name>A0A1B7NL21_9EURO</name>
<feature type="compositionally biased region" description="Gly residues" evidence="1">
    <location>
        <begin position="45"/>
        <end position="56"/>
    </location>
</feature>